<dbReference type="Proteomes" id="UP000017246">
    <property type="component" value="Unassembled WGS sequence"/>
</dbReference>
<reference evidence="2" key="2">
    <citation type="submission" date="2015-11" db="EMBL/GenBank/DDBJ databases">
        <authorList>
            <person name="Zhang Y."/>
            <person name="Guo Z."/>
        </authorList>
    </citation>
    <scope>NUCLEOTIDE SEQUENCE</scope>
</reference>
<name>A0A077RD76_ECHMU</name>
<evidence type="ECO:0000313" key="3">
    <source>
        <dbReference type="Proteomes" id="UP000017246"/>
    </source>
</evidence>
<accession>A0A077RD76</accession>
<organism evidence="2 3">
    <name type="scientific">Echinococcus multilocularis</name>
    <name type="common">Fox tapeworm</name>
    <dbReference type="NCBI Taxonomy" id="6211"/>
    <lineage>
        <taxon>Eukaryota</taxon>
        <taxon>Metazoa</taxon>
        <taxon>Spiralia</taxon>
        <taxon>Lophotrochozoa</taxon>
        <taxon>Platyhelminthes</taxon>
        <taxon>Cestoda</taxon>
        <taxon>Eucestoda</taxon>
        <taxon>Cyclophyllidea</taxon>
        <taxon>Taeniidae</taxon>
        <taxon>Echinococcus</taxon>
    </lineage>
</organism>
<dbReference type="EMBL" id="LN902844">
    <property type="protein sequence ID" value="CDI98152.1"/>
    <property type="molecule type" value="Genomic_DNA"/>
</dbReference>
<sequence>MVSENPGEASITECSISTLLLPPIRLTPPMSSGVERFCNCTSELCGFIEISPPLCKDGSGVHAAGAHDVVELKIVYEKATK</sequence>
<dbReference type="AlphaFoldDB" id="A0A077RD76"/>
<protein>
    <submittedName>
        <fullName evidence="2">Uncharacterized protein</fullName>
    </submittedName>
</protein>
<evidence type="ECO:0000313" key="1">
    <source>
        <dbReference type="EMBL" id="CDI98151.1"/>
    </source>
</evidence>
<proteinExistence type="predicted"/>
<dbReference type="EMBL" id="LN902844">
    <property type="protein sequence ID" value="CDI98151.1"/>
    <property type="molecule type" value="Genomic_DNA"/>
</dbReference>
<evidence type="ECO:0000313" key="2">
    <source>
        <dbReference type="EMBL" id="CDI98152.1"/>
    </source>
</evidence>
<keyword evidence="3" id="KW-1185">Reference proteome</keyword>
<gene>
    <name evidence="1" type="ORF">EmuJ_000197800</name>
    <name evidence="2" type="ORF">EmuJ_000197900</name>
</gene>
<reference evidence="2" key="1">
    <citation type="journal article" date="2013" name="Nature">
        <title>The genomes of four tapeworm species reveal adaptations to parasitism.</title>
        <authorList>
            <person name="Tsai I.J."/>
            <person name="Zarowiecki M."/>
            <person name="Holroyd N."/>
            <person name="Garciarrubio A."/>
            <person name="Sanchez-Flores A."/>
            <person name="Brooks K.L."/>
            <person name="Tracey A."/>
            <person name="Bobes R.J."/>
            <person name="Fragoso G."/>
            <person name="Sciutto E."/>
            <person name="Aslett M."/>
            <person name="Beasley H."/>
            <person name="Bennett H.M."/>
            <person name="Cai J."/>
            <person name="Camicia F."/>
            <person name="Clark R."/>
            <person name="Cucher M."/>
            <person name="De Silva N."/>
            <person name="Day T.A."/>
            <person name="Deplazes P."/>
            <person name="Estrada K."/>
            <person name="Fernandez C."/>
            <person name="Holland P.W."/>
            <person name="Hou J."/>
            <person name="Hu S."/>
            <person name="Huckvale T."/>
            <person name="Hung S.S."/>
            <person name="Kamenetzky L."/>
            <person name="Keane J.A."/>
            <person name="Kiss F."/>
            <person name="Koziol U."/>
            <person name="Lambert O."/>
            <person name="Liu K."/>
            <person name="Luo X."/>
            <person name="Luo Y."/>
            <person name="Macchiaroli N."/>
            <person name="Nichol S."/>
            <person name="Paps J."/>
            <person name="Parkinson J."/>
            <person name="Pouchkina-Stantcheva N."/>
            <person name="Riddiford N."/>
            <person name="Rosenzvit M."/>
            <person name="Salinas G."/>
            <person name="Wasmuth J.D."/>
            <person name="Zamanian M."/>
            <person name="Zheng Y."/>
            <person name="Cai X."/>
            <person name="Soberon X."/>
            <person name="Olson P.D."/>
            <person name="Laclette J.P."/>
            <person name="Brehm K."/>
            <person name="Berriman M."/>
            <person name="Garciarrubio A."/>
            <person name="Bobes R.J."/>
            <person name="Fragoso G."/>
            <person name="Sanchez-Flores A."/>
            <person name="Estrada K."/>
            <person name="Cevallos M.A."/>
            <person name="Morett E."/>
            <person name="Gonzalez V."/>
            <person name="Portillo T."/>
            <person name="Ochoa-Leyva A."/>
            <person name="Jose M.V."/>
            <person name="Sciutto E."/>
            <person name="Landa A."/>
            <person name="Jimenez L."/>
            <person name="Valdes V."/>
            <person name="Carrero J.C."/>
            <person name="Larralde C."/>
            <person name="Morales-Montor J."/>
            <person name="Limon-Lason J."/>
            <person name="Soberon X."/>
            <person name="Laclette J.P."/>
        </authorList>
    </citation>
    <scope>NUCLEOTIDE SEQUENCE [LARGE SCALE GENOMIC DNA]</scope>
</reference>